<dbReference type="InterPro" id="IPR007940">
    <property type="entry name" value="SH3BP5"/>
</dbReference>
<dbReference type="GO" id="GO:0035556">
    <property type="term" value="P:intracellular signal transduction"/>
    <property type="evidence" value="ECO:0007669"/>
    <property type="project" value="InterPro"/>
</dbReference>
<evidence type="ECO:0000256" key="4">
    <source>
        <dbReference type="SAM" id="MobiDB-lite"/>
    </source>
</evidence>
<evidence type="ECO:0008006" key="7">
    <source>
        <dbReference type="Google" id="ProtNLM"/>
    </source>
</evidence>
<evidence type="ECO:0000256" key="3">
    <source>
        <dbReference type="SAM" id="Coils"/>
    </source>
</evidence>
<dbReference type="GO" id="GO:0005737">
    <property type="term" value="C:cytoplasm"/>
    <property type="evidence" value="ECO:0007669"/>
    <property type="project" value="TreeGrafter"/>
</dbReference>
<feature type="coiled-coil region" evidence="3">
    <location>
        <begin position="135"/>
        <end position="176"/>
    </location>
</feature>
<dbReference type="InParanoid" id="E4X425"/>
<comment type="similarity">
    <text evidence="1">Belongs to the SH3BP5 family.</text>
</comment>
<feature type="compositionally biased region" description="Polar residues" evidence="4">
    <location>
        <begin position="365"/>
        <end position="375"/>
    </location>
</feature>
<feature type="region of interest" description="Disordered" evidence="4">
    <location>
        <begin position="286"/>
        <end position="332"/>
    </location>
</feature>
<evidence type="ECO:0000256" key="1">
    <source>
        <dbReference type="ARBA" id="ARBA00007796"/>
    </source>
</evidence>
<organism evidence="5">
    <name type="scientific">Oikopleura dioica</name>
    <name type="common">Tunicate</name>
    <dbReference type="NCBI Taxonomy" id="34765"/>
    <lineage>
        <taxon>Eukaryota</taxon>
        <taxon>Metazoa</taxon>
        <taxon>Chordata</taxon>
        <taxon>Tunicata</taxon>
        <taxon>Appendicularia</taxon>
        <taxon>Copelata</taxon>
        <taxon>Oikopleuridae</taxon>
        <taxon>Oikopleura</taxon>
    </lineage>
</organism>
<evidence type="ECO:0000313" key="6">
    <source>
        <dbReference type="Proteomes" id="UP000001307"/>
    </source>
</evidence>
<keyword evidence="6" id="KW-1185">Reference proteome</keyword>
<dbReference type="PANTHER" id="PTHR19423">
    <property type="entry name" value="SH3 DOMAIN-BINDING PROTEIN 5"/>
    <property type="match status" value="1"/>
</dbReference>
<keyword evidence="2 3" id="KW-0175">Coiled coil</keyword>
<accession>E4X425</accession>
<dbReference type="Pfam" id="PF05276">
    <property type="entry name" value="SH3BP5"/>
    <property type="match status" value="1"/>
</dbReference>
<name>E4X425_OIKDI</name>
<protein>
    <recommendedName>
        <fullName evidence="7">SH3 domain-binding protein 5-like protein</fullName>
    </recommendedName>
</protein>
<feature type="region of interest" description="Disordered" evidence="4">
    <location>
        <begin position="1"/>
        <end position="34"/>
    </location>
</feature>
<dbReference type="EMBL" id="FN653024">
    <property type="protein sequence ID" value="CBY23814.1"/>
    <property type="molecule type" value="Genomic_DNA"/>
</dbReference>
<dbReference type="PANTHER" id="PTHR19423:SF1">
    <property type="entry name" value="SH3 DOMAIN-BINDING PROTEIN 5"/>
    <property type="match status" value="1"/>
</dbReference>
<feature type="compositionally biased region" description="Basic and acidic residues" evidence="4">
    <location>
        <begin position="286"/>
        <end position="300"/>
    </location>
</feature>
<evidence type="ECO:0000313" key="5">
    <source>
        <dbReference type="EMBL" id="CBY23814.1"/>
    </source>
</evidence>
<evidence type="ECO:0000256" key="2">
    <source>
        <dbReference type="ARBA" id="ARBA00023054"/>
    </source>
</evidence>
<sequence length="433" mass="48555">MSGEESTFENGEGDTAPRVQEELERLNNAGTDINDLETSLTKARADYRAYLHKISHDLRALEKTLGSSVKKSRPYYESRQKFKESQHAVQLATEQFEHAASRHNAAREMVAVAEASLESTVGADAQDKLAWAEMLNQATEKVNFAELERKEAAKLHTQKMQKLQEIERTMRSLQKSQKRSIISSKPYFELKVIKMAEMGEKRNKVNEIEQKLHISKSDYQAALRTLETISEQIHLHRKLQSLESNLADKLENLTVPNAAGTGNNQSDTSSCRSVLSDLRRADSVEHIDDMSDIDQNDRLSVDSGMWTPGSGSGGSRHGSGRRTHHRNSSMPLAVRELARVPQDLRNVQTSPSNSSSDDSHADSSGNRVNQENSTVEHFANERRPTVRRSSDVLRSTKQSPPKQLSPQNSTNKTKTPTQLVSLDVKALQKQQKF</sequence>
<feature type="compositionally biased region" description="Polar residues" evidence="4">
    <location>
        <begin position="392"/>
        <end position="420"/>
    </location>
</feature>
<dbReference type="Proteomes" id="UP000001307">
    <property type="component" value="Unassembled WGS sequence"/>
</dbReference>
<feature type="region of interest" description="Disordered" evidence="4">
    <location>
        <begin position="345"/>
        <end position="420"/>
    </location>
</feature>
<dbReference type="AlphaFoldDB" id="E4X425"/>
<proteinExistence type="inferred from homology"/>
<feature type="compositionally biased region" description="Basic residues" evidence="4">
    <location>
        <begin position="318"/>
        <end position="327"/>
    </location>
</feature>
<dbReference type="OrthoDB" id="446789at2759"/>
<dbReference type="FunCoup" id="E4X425">
    <property type="interactions" value="1"/>
</dbReference>
<dbReference type="GO" id="GO:0004860">
    <property type="term" value="F:protein kinase inhibitor activity"/>
    <property type="evidence" value="ECO:0007669"/>
    <property type="project" value="TreeGrafter"/>
</dbReference>
<feature type="compositionally biased region" description="Basic and acidic residues" evidence="4">
    <location>
        <begin position="378"/>
        <end position="391"/>
    </location>
</feature>
<gene>
    <name evidence="5" type="ORF">GSOID_T00001138001</name>
</gene>
<reference evidence="5" key="1">
    <citation type="journal article" date="2010" name="Science">
        <title>Plasticity of animal genome architecture unmasked by rapid evolution of a pelagic tunicate.</title>
        <authorList>
            <person name="Denoeud F."/>
            <person name="Henriet S."/>
            <person name="Mungpakdee S."/>
            <person name="Aury J.M."/>
            <person name="Da Silva C."/>
            <person name="Brinkmann H."/>
            <person name="Mikhaleva J."/>
            <person name="Olsen L.C."/>
            <person name="Jubin C."/>
            <person name="Canestro C."/>
            <person name="Bouquet J.M."/>
            <person name="Danks G."/>
            <person name="Poulain J."/>
            <person name="Campsteijn C."/>
            <person name="Adamski M."/>
            <person name="Cross I."/>
            <person name="Yadetie F."/>
            <person name="Muffato M."/>
            <person name="Louis A."/>
            <person name="Butcher S."/>
            <person name="Tsagkogeorga G."/>
            <person name="Konrad A."/>
            <person name="Singh S."/>
            <person name="Jensen M.F."/>
            <person name="Cong E.H."/>
            <person name="Eikeseth-Otteraa H."/>
            <person name="Noel B."/>
            <person name="Anthouard V."/>
            <person name="Porcel B.M."/>
            <person name="Kachouri-Lafond R."/>
            <person name="Nishino A."/>
            <person name="Ugolini M."/>
            <person name="Chourrout P."/>
            <person name="Nishida H."/>
            <person name="Aasland R."/>
            <person name="Huzurbazar S."/>
            <person name="Westhof E."/>
            <person name="Delsuc F."/>
            <person name="Lehrach H."/>
            <person name="Reinhardt R."/>
            <person name="Weissenbach J."/>
            <person name="Roy S.W."/>
            <person name="Artiguenave F."/>
            <person name="Postlethwait J.H."/>
            <person name="Manak J.R."/>
            <person name="Thompson E.M."/>
            <person name="Jaillon O."/>
            <person name="Du Pasquier L."/>
            <person name="Boudinot P."/>
            <person name="Liberles D.A."/>
            <person name="Volff J.N."/>
            <person name="Philippe H."/>
            <person name="Lenhard B."/>
            <person name="Roest Crollius H."/>
            <person name="Wincker P."/>
            <person name="Chourrout D."/>
        </authorList>
    </citation>
    <scope>NUCLEOTIDE SEQUENCE [LARGE SCALE GENOMIC DNA]</scope>
</reference>